<dbReference type="InterPro" id="IPR011008">
    <property type="entry name" value="Dimeric_a/b-barrel"/>
</dbReference>
<keyword evidence="2" id="KW-0503">Monooxygenase</keyword>
<name>A0A286D3G5_9GAMM</name>
<dbReference type="GO" id="GO:0004497">
    <property type="term" value="F:monooxygenase activity"/>
    <property type="evidence" value="ECO:0007669"/>
    <property type="project" value="UniProtKB-KW"/>
</dbReference>
<dbReference type="Pfam" id="PF03992">
    <property type="entry name" value="ABM"/>
    <property type="match status" value="1"/>
</dbReference>
<dbReference type="InterPro" id="IPR007138">
    <property type="entry name" value="ABM_dom"/>
</dbReference>
<evidence type="ECO:0000259" key="1">
    <source>
        <dbReference type="PROSITE" id="PS51725"/>
    </source>
</evidence>
<dbReference type="OrthoDB" id="120886at2"/>
<reference evidence="2 3" key="1">
    <citation type="submission" date="2017-09" db="EMBL/GenBank/DDBJ databases">
        <authorList>
            <person name="Ehlers B."/>
            <person name="Leendertz F.H."/>
        </authorList>
    </citation>
    <scope>NUCLEOTIDE SEQUENCE [LARGE SCALE GENOMIC DNA]</scope>
    <source>
        <strain evidence="2 3">CGMCC 1.10978</strain>
    </source>
</reference>
<dbReference type="AlphaFoldDB" id="A0A286D3G5"/>
<keyword evidence="2" id="KW-0560">Oxidoreductase</keyword>
<dbReference type="Gene3D" id="3.30.70.100">
    <property type="match status" value="1"/>
</dbReference>
<dbReference type="EMBL" id="OCND01000002">
    <property type="protein sequence ID" value="SOD53174.1"/>
    <property type="molecule type" value="Genomic_DNA"/>
</dbReference>
<feature type="domain" description="ABM" evidence="1">
    <location>
        <begin position="2"/>
        <end position="95"/>
    </location>
</feature>
<protein>
    <submittedName>
        <fullName evidence="2">Heme-degrading monooxygenase HmoA</fullName>
    </submittedName>
</protein>
<proteinExistence type="predicted"/>
<dbReference type="Proteomes" id="UP000219374">
    <property type="component" value="Unassembled WGS sequence"/>
</dbReference>
<dbReference type="RefSeq" id="WP_097121044.1">
    <property type="nucleotide sequence ID" value="NZ_OCND01000002.1"/>
</dbReference>
<evidence type="ECO:0000313" key="2">
    <source>
        <dbReference type="EMBL" id="SOD53174.1"/>
    </source>
</evidence>
<dbReference type="SUPFAM" id="SSF54909">
    <property type="entry name" value="Dimeric alpha+beta barrel"/>
    <property type="match status" value="1"/>
</dbReference>
<evidence type="ECO:0000313" key="3">
    <source>
        <dbReference type="Proteomes" id="UP000219374"/>
    </source>
</evidence>
<sequence>MFAAIWEYTVRPEAADAFEALYGPGGEWVVLFREHPGYRGTELLRSEIPDRYLTIDRWDSQAAYDAFLAAEKPRYAALDALGDALTLEERRIGRYTAAG</sequence>
<keyword evidence="3" id="KW-1185">Reference proteome</keyword>
<organism evidence="2 3">
    <name type="scientific">Pseudoxanthomonas wuyuanensis</name>
    <dbReference type="NCBI Taxonomy" id="1073196"/>
    <lineage>
        <taxon>Bacteria</taxon>
        <taxon>Pseudomonadati</taxon>
        <taxon>Pseudomonadota</taxon>
        <taxon>Gammaproteobacteria</taxon>
        <taxon>Lysobacterales</taxon>
        <taxon>Lysobacteraceae</taxon>
        <taxon>Pseudoxanthomonas</taxon>
    </lineage>
</organism>
<dbReference type="PROSITE" id="PS51725">
    <property type="entry name" value="ABM"/>
    <property type="match status" value="1"/>
</dbReference>
<accession>A0A286D3G5</accession>
<gene>
    <name evidence="2" type="ORF">SAMN06296416_102276</name>
</gene>